<name>A0ABU2P1M6_9ACTN</name>
<sequence length="93" mass="10225">MGIFTELCLLPLAPVRGVVWVADRMADAAEEELRAPAAVHMRIRALNDILEAGEISLHEFEQEEERLLDLLEPPVPPAPAGRADATPVPGRHR</sequence>
<proteinExistence type="predicted"/>
<dbReference type="RefSeq" id="WP_311675937.1">
    <property type="nucleotide sequence ID" value="NZ_JAVREQ010000034.1"/>
</dbReference>
<dbReference type="InterPro" id="IPR007804">
    <property type="entry name" value="GvpG"/>
</dbReference>
<accession>A0ABU2P1M6</accession>
<reference evidence="3" key="1">
    <citation type="submission" date="2023-07" db="EMBL/GenBank/DDBJ databases">
        <title>30 novel species of actinomycetes from the DSMZ collection.</title>
        <authorList>
            <person name="Nouioui I."/>
        </authorList>
    </citation>
    <scope>NUCLEOTIDE SEQUENCE [LARGE SCALE GENOMIC DNA]</scope>
    <source>
        <strain evidence="3">DSM 42041</strain>
    </source>
</reference>
<dbReference type="Proteomes" id="UP001183414">
    <property type="component" value="Unassembled WGS sequence"/>
</dbReference>
<gene>
    <name evidence="2" type="ORF">RM572_26645</name>
</gene>
<dbReference type="EMBL" id="JAVREQ010000034">
    <property type="protein sequence ID" value="MDT0382343.1"/>
    <property type="molecule type" value="Genomic_DNA"/>
</dbReference>
<organism evidence="2 3">
    <name type="scientific">Streptomyces hazeniae</name>
    <dbReference type="NCBI Taxonomy" id="3075538"/>
    <lineage>
        <taxon>Bacteria</taxon>
        <taxon>Bacillati</taxon>
        <taxon>Actinomycetota</taxon>
        <taxon>Actinomycetes</taxon>
        <taxon>Kitasatosporales</taxon>
        <taxon>Streptomycetaceae</taxon>
        <taxon>Streptomyces</taxon>
    </lineage>
</organism>
<keyword evidence="3" id="KW-1185">Reference proteome</keyword>
<feature type="region of interest" description="Disordered" evidence="1">
    <location>
        <begin position="71"/>
        <end position="93"/>
    </location>
</feature>
<evidence type="ECO:0000313" key="2">
    <source>
        <dbReference type="EMBL" id="MDT0382343.1"/>
    </source>
</evidence>
<protein>
    <submittedName>
        <fullName evidence="2">Gas vesicle protein GvpG</fullName>
    </submittedName>
</protein>
<dbReference type="Pfam" id="PF05120">
    <property type="entry name" value="GvpG"/>
    <property type="match status" value="1"/>
</dbReference>
<evidence type="ECO:0000256" key="1">
    <source>
        <dbReference type="SAM" id="MobiDB-lite"/>
    </source>
</evidence>
<evidence type="ECO:0000313" key="3">
    <source>
        <dbReference type="Proteomes" id="UP001183414"/>
    </source>
</evidence>
<comment type="caution">
    <text evidence="2">The sequence shown here is derived from an EMBL/GenBank/DDBJ whole genome shotgun (WGS) entry which is preliminary data.</text>
</comment>